<dbReference type="InterPro" id="IPR025657">
    <property type="entry name" value="RadC_JAB"/>
</dbReference>
<evidence type="ECO:0000256" key="7">
    <source>
        <dbReference type="RuleBase" id="RU003797"/>
    </source>
</evidence>
<keyword evidence="5" id="KW-0862">Zinc</keyword>
<comment type="caution">
    <text evidence="9">The sequence shown here is derived from an EMBL/GenBank/DDBJ whole genome shotgun (WGS) entry which is preliminary data.</text>
</comment>
<keyword evidence="2" id="KW-0645">Protease</keyword>
<protein>
    <submittedName>
        <fullName evidence="9">JAB domain-containing protein</fullName>
    </submittedName>
</protein>
<dbReference type="AlphaFoldDB" id="A0A4R9C0V5"/>
<organism evidence="9 10">
    <name type="scientific">Helcococcus ovis</name>
    <dbReference type="NCBI Taxonomy" id="72026"/>
    <lineage>
        <taxon>Bacteria</taxon>
        <taxon>Bacillati</taxon>
        <taxon>Bacillota</taxon>
        <taxon>Tissierellia</taxon>
        <taxon>Tissierellales</taxon>
        <taxon>Peptoniphilaceae</taxon>
        <taxon>Helcococcus</taxon>
    </lineage>
</organism>
<dbReference type="PANTHER" id="PTHR30471">
    <property type="entry name" value="DNA REPAIR PROTEIN RADC"/>
    <property type="match status" value="1"/>
</dbReference>
<dbReference type="Pfam" id="PF20582">
    <property type="entry name" value="UPF0758_N"/>
    <property type="match status" value="1"/>
</dbReference>
<dbReference type="InterPro" id="IPR046778">
    <property type="entry name" value="UPF0758_N"/>
</dbReference>
<evidence type="ECO:0000259" key="8">
    <source>
        <dbReference type="PROSITE" id="PS50249"/>
    </source>
</evidence>
<dbReference type="SUPFAM" id="SSF102712">
    <property type="entry name" value="JAB1/MPN domain"/>
    <property type="match status" value="1"/>
</dbReference>
<dbReference type="Pfam" id="PF04002">
    <property type="entry name" value="RadC"/>
    <property type="match status" value="1"/>
</dbReference>
<name>A0A4R9C0V5_9FIRM</name>
<proteinExistence type="inferred from homology"/>
<dbReference type="GO" id="GO:0006508">
    <property type="term" value="P:proteolysis"/>
    <property type="evidence" value="ECO:0007669"/>
    <property type="project" value="UniProtKB-KW"/>
</dbReference>
<evidence type="ECO:0000256" key="4">
    <source>
        <dbReference type="ARBA" id="ARBA00022801"/>
    </source>
</evidence>
<dbReference type="PANTHER" id="PTHR30471:SF3">
    <property type="entry name" value="UPF0758 PROTEIN YEES-RELATED"/>
    <property type="match status" value="1"/>
</dbReference>
<evidence type="ECO:0000256" key="6">
    <source>
        <dbReference type="ARBA" id="ARBA00023049"/>
    </source>
</evidence>
<keyword evidence="4" id="KW-0378">Hydrolase</keyword>
<comment type="similarity">
    <text evidence="1 7">Belongs to the UPF0758 family.</text>
</comment>
<keyword evidence="3" id="KW-0479">Metal-binding</keyword>
<keyword evidence="10" id="KW-1185">Reference proteome</keyword>
<dbReference type="PROSITE" id="PS50249">
    <property type="entry name" value="MPN"/>
    <property type="match status" value="1"/>
</dbReference>
<gene>
    <name evidence="9" type="ORF">EQF91_07730</name>
</gene>
<dbReference type="PROSITE" id="PS01302">
    <property type="entry name" value="UPF0758"/>
    <property type="match status" value="1"/>
</dbReference>
<accession>A0A4R9C0V5</accession>
<evidence type="ECO:0000256" key="1">
    <source>
        <dbReference type="ARBA" id="ARBA00010243"/>
    </source>
</evidence>
<keyword evidence="6" id="KW-0482">Metalloprotease</keyword>
<dbReference type="InterPro" id="IPR001405">
    <property type="entry name" value="UPF0758"/>
</dbReference>
<dbReference type="Gene3D" id="3.40.140.10">
    <property type="entry name" value="Cytidine Deaminase, domain 2"/>
    <property type="match status" value="1"/>
</dbReference>
<evidence type="ECO:0000256" key="3">
    <source>
        <dbReference type="ARBA" id="ARBA00022723"/>
    </source>
</evidence>
<feature type="domain" description="MPN" evidence="8">
    <location>
        <begin position="105"/>
        <end position="227"/>
    </location>
</feature>
<evidence type="ECO:0000313" key="10">
    <source>
        <dbReference type="Proteomes" id="UP000297454"/>
    </source>
</evidence>
<evidence type="ECO:0000256" key="5">
    <source>
        <dbReference type="ARBA" id="ARBA00022833"/>
    </source>
</evidence>
<evidence type="ECO:0000313" key="9">
    <source>
        <dbReference type="EMBL" id="TFF64446.1"/>
    </source>
</evidence>
<dbReference type="GO" id="GO:0046872">
    <property type="term" value="F:metal ion binding"/>
    <property type="evidence" value="ECO:0007669"/>
    <property type="project" value="UniProtKB-KW"/>
</dbReference>
<dbReference type="GO" id="GO:0008237">
    <property type="term" value="F:metallopeptidase activity"/>
    <property type="evidence" value="ECO:0007669"/>
    <property type="project" value="UniProtKB-KW"/>
</dbReference>
<reference evidence="9 10" key="1">
    <citation type="submission" date="2019-01" db="EMBL/GenBank/DDBJ databases">
        <title>Draft Genome Sequences of Helcococcus ovis Strains Isolated from the Uterus and Vagina of Dairy Cows with Metritis.</title>
        <authorList>
            <person name="Cunha F."/>
            <person name="Jeon S.J."/>
            <person name="Kutzer P."/>
            <person name="Galvao K.N."/>
        </authorList>
    </citation>
    <scope>NUCLEOTIDE SEQUENCE [LARGE SCALE GENOMIC DNA]</scope>
    <source>
        <strain evidence="9 10">KG-37</strain>
    </source>
</reference>
<dbReference type="NCBIfam" id="NF000642">
    <property type="entry name" value="PRK00024.1"/>
    <property type="match status" value="1"/>
</dbReference>
<dbReference type="InterPro" id="IPR037518">
    <property type="entry name" value="MPN"/>
</dbReference>
<dbReference type="CDD" id="cd08071">
    <property type="entry name" value="MPN_DUF2466"/>
    <property type="match status" value="1"/>
</dbReference>
<dbReference type="NCBIfam" id="TIGR00608">
    <property type="entry name" value="radc"/>
    <property type="match status" value="1"/>
</dbReference>
<dbReference type="RefSeq" id="WP_134744580.1">
    <property type="nucleotide sequence ID" value="NZ_CP119761.1"/>
</dbReference>
<dbReference type="EMBL" id="SCFR01000037">
    <property type="protein sequence ID" value="TFF64446.1"/>
    <property type="molecule type" value="Genomic_DNA"/>
</dbReference>
<sequence length="230" mass="25895">MNNYTIKELSLNDRPMEKLMNCGVESLSDIELLAILIGSGTKTKNAIALADEILKIKIKDNSLLYTTIEQLMQIEGIGLTKSCRIISGLELGKRLSKIDRFEKISLDSPQSVANYLYIHYSQSIREEFCILLLDTKNKVISIETISIGTINQSLVHPREVFRTAIMKNSNSIILTHNHPSGDPTPSREDILITERLIKAGEYLGIKILDHLVIGKNKFISLREKKLVKGF</sequence>
<dbReference type="Proteomes" id="UP000297454">
    <property type="component" value="Unassembled WGS sequence"/>
</dbReference>
<evidence type="ECO:0000256" key="2">
    <source>
        <dbReference type="ARBA" id="ARBA00022670"/>
    </source>
</evidence>
<dbReference type="InterPro" id="IPR020891">
    <property type="entry name" value="UPF0758_CS"/>
</dbReference>